<sequence>MRSSLTSQSSGRGSVSFLRPPSLAQSVGGSYLNSPLGETSSWYSGGGSQGSSAEDYRHRKDSLLATISNRNTSVDENYEWDSEFTLEADLMDALSGVPRR</sequence>
<evidence type="ECO:0000313" key="2">
    <source>
        <dbReference type="EMBL" id="CAI9535190.1"/>
    </source>
</evidence>
<accession>A0ABN9AK35</accession>
<keyword evidence="3" id="KW-1185">Reference proteome</keyword>
<evidence type="ECO:0000256" key="1">
    <source>
        <dbReference type="SAM" id="MobiDB-lite"/>
    </source>
</evidence>
<organism evidence="2 3">
    <name type="scientific">Staurois parvus</name>
    <dbReference type="NCBI Taxonomy" id="386267"/>
    <lineage>
        <taxon>Eukaryota</taxon>
        <taxon>Metazoa</taxon>
        <taxon>Chordata</taxon>
        <taxon>Craniata</taxon>
        <taxon>Vertebrata</taxon>
        <taxon>Euteleostomi</taxon>
        <taxon>Amphibia</taxon>
        <taxon>Batrachia</taxon>
        <taxon>Anura</taxon>
        <taxon>Neobatrachia</taxon>
        <taxon>Ranoidea</taxon>
        <taxon>Ranidae</taxon>
        <taxon>Staurois</taxon>
    </lineage>
</organism>
<name>A0ABN9AK35_9NEOB</name>
<gene>
    <name evidence="2" type="ORF">SPARVUS_LOCUS806567</name>
</gene>
<proteinExistence type="predicted"/>
<protein>
    <submittedName>
        <fullName evidence="2">Uncharacterized protein</fullName>
    </submittedName>
</protein>
<dbReference type="Proteomes" id="UP001162483">
    <property type="component" value="Unassembled WGS sequence"/>
</dbReference>
<feature type="compositionally biased region" description="Low complexity" evidence="1">
    <location>
        <begin position="1"/>
        <end position="16"/>
    </location>
</feature>
<dbReference type="EMBL" id="CATNWA010000245">
    <property type="protein sequence ID" value="CAI9535190.1"/>
    <property type="molecule type" value="Genomic_DNA"/>
</dbReference>
<evidence type="ECO:0000313" key="3">
    <source>
        <dbReference type="Proteomes" id="UP001162483"/>
    </source>
</evidence>
<comment type="caution">
    <text evidence="2">The sequence shown here is derived from an EMBL/GenBank/DDBJ whole genome shotgun (WGS) entry which is preliminary data.</text>
</comment>
<feature type="region of interest" description="Disordered" evidence="1">
    <location>
        <begin position="1"/>
        <end position="20"/>
    </location>
</feature>
<reference evidence="2" key="1">
    <citation type="submission" date="2023-05" db="EMBL/GenBank/DDBJ databases">
        <authorList>
            <person name="Stuckert A."/>
        </authorList>
    </citation>
    <scope>NUCLEOTIDE SEQUENCE</scope>
</reference>